<keyword evidence="4" id="KW-1185">Reference proteome</keyword>
<dbReference type="InParanoid" id="A0A2V0PI36"/>
<evidence type="ECO:0000256" key="1">
    <source>
        <dbReference type="SAM" id="MobiDB-lite"/>
    </source>
</evidence>
<evidence type="ECO:0000313" key="4">
    <source>
        <dbReference type="Proteomes" id="UP000247498"/>
    </source>
</evidence>
<dbReference type="Proteomes" id="UP000247498">
    <property type="component" value="Unassembled WGS sequence"/>
</dbReference>
<accession>A0A2V0PI36</accession>
<feature type="domain" description="Hemerythrin-like" evidence="2">
    <location>
        <begin position="87"/>
        <end position="205"/>
    </location>
</feature>
<dbReference type="PANTHER" id="PTHR35585:SF1">
    <property type="entry name" value="HHE DOMAIN PROTEIN (AFU_ORTHOLOGUE AFUA_4G00730)"/>
    <property type="match status" value="1"/>
</dbReference>
<name>A0A2V0PI36_9CHLO</name>
<sequence>MLARAATSLLLRAHRPAAAASAAALAAASARPPPPGPALVIMDPLAQSLGAAGGARTAATAGGAGAGVGGASGGAAAGPPAGAAPGIVRAIEADHRRLFSYCEQLRGAALSGDEAERVRHKLVHDLSVHSLSEEEVLYPALKNAFGKDIRRAGDHVLDEHTSLKKILLDIDRMSATDPGFQPRLEQLYQELKHHVKEEEENVLPAFSSRVTPADLEELGERFERTKGKAPTRPHTMAPDKPRTGNVIADRVTAPLDKARDALSGRDV</sequence>
<reference evidence="3 4" key="1">
    <citation type="journal article" date="2018" name="Sci. Rep.">
        <title>Raphidocelis subcapitata (=Pseudokirchneriella subcapitata) provides an insight into genome evolution and environmental adaptations in the Sphaeropleales.</title>
        <authorList>
            <person name="Suzuki S."/>
            <person name="Yamaguchi H."/>
            <person name="Nakajima N."/>
            <person name="Kawachi M."/>
        </authorList>
    </citation>
    <scope>NUCLEOTIDE SEQUENCE [LARGE SCALE GENOMIC DNA]</scope>
    <source>
        <strain evidence="3 4">NIES-35</strain>
    </source>
</reference>
<dbReference type="InterPro" id="IPR012312">
    <property type="entry name" value="Hemerythrin-like"/>
</dbReference>
<protein>
    <recommendedName>
        <fullName evidence="2">Hemerythrin-like domain-containing protein</fullName>
    </recommendedName>
</protein>
<gene>
    <name evidence="3" type="ORF">Rsub_10161</name>
</gene>
<feature type="region of interest" description="Disordered" evidence="1">
    <location>
        <begin position="224"/>
        <end position="267"/>
    </location>
</feature>
<dbReference type="STRING" id="307507.A0A2V0PI36"/>
<dbReference type="AlphaFoldDB" id="A0A2V0PI36"/>
<evidence type="ECO:0000259" key="2">
    <source>
        <dbReference type="Pfam" id="PF01814"/>
    </source>
</evidence>
<organism evidence="3 4">
    <name type="scientific">Raphidocelis subcapitata</name>
    <dbReference type="NCBI Taxonomy" id="307507"/>
    <lineage>
        <taxon>Eukaryota</taxon>
        <taxon>Viridiplantae</taxon>
        <taxon>Chlorophyta</taxon>
        <taxon>core chlorophytes</taxon>
        <taxon>Chlorophyceae</taxon>
        <taxon>CS clade</taxon>
        <taxon>Sphaeropleales</taxon>
        <taxon>Selenastraceae</taxon>
        <taxon>Raphidocelis</taxon>
    </lineage>
</organism>
<dbReference type="Gene3D" id="1.20.120.520">
    <property type="entry name" value="nmb1532 protein domain like"/>
    <property type="match status" value="1"/>
</dbReference>
<dbReference type="EMBL" id="BDRX01000102">
    <property type="protein sequence ID" value="GBF97560.1"/>
    <property type="molecule type" value="Genomic_DNA"/>
</dbReference>
<dbReference type="Pfam" id="PF01814">
    <property type="entry name" value="Hemerythrin"/>
    <property type="match status" value="1"/>
</dbReference>
<feature type="compositionally biased region" description="Basic and acidic residues" evidence="1">
    <location>
        <begin position="256"/>
        <end position="267"/>
    </location>
</feature>
<proteinExistence type="predicted"/>
<comment type="caution">
    <text evidence="3">The sequence shown here is derived from an EMBL/GenBank/DDBJ whole genome shotgun (WGS) entry which is preliminary data.</text>
</comment>
<dbReference type="PANTHER" id="PTHR35585">
    <property type="entry name" value="HHE DOMAIN PROTEIN (AFU_ORTHOLOGUE AFUA_4G00730)"/>
    <property type="match status" value="1"/>
</dbReference>
<dbReference type="OrthoDB" id="9983919at2759"/>
<evidence type="ECO:0000313" key="3">
    <source>
        <dbReference type="EMBL" id="GBF97560.1"/>
    </source>
</evidence>